<dbReference type="EMBL" id="JBHTKH010000013">
    <property type="protein sequence ID" value="MFD1055932.1"/>
    <property type="molecule type" value="Genomic_DNA"/>
</dbReference>
<organism evidence="2 3">
    <name type="scientific">Terrabacter terrigena</name>
    <dbReference type="NCBI Taxonomy" id="574718"/>
    <lineage>
        <taxon>Bacteria</taxon>
        <taxon>Bacillati</taxon>
        <taxon>Actinomycetota</taxon>
        <taxon>Actinomycetes</taxon>
        <taxon>Micrococcales</taxon>
        <taxon>Intrasporangiaceae</taxon>
        <taxon>Terrabacter</taxon>
    </lineage>
</organism>
<evidence type="ECO:0000313" key="3">
    <source>
        <dbReference type="Proteomes" id="UP001597046"/>
    </source>
</evidence>
<name>A0ABW3N0B7_9MICO</name>
<sequence length="318" mass="33331">MSDQPSDPPADHPDPTRDTTGDGAIGMADAMPPTDPAAPADLPDDADAPAGRPAYDTSFGRETPAEPSWVPQRAGPHPPRTTPPPTGPTTRPGPRTVELGSGHAARVLGGRLQTWHVVAIVAGLLVPAGFWALARLGDGLDPVARASAGATRVRPTSSRPVLAPPRSIVVPPLPGATSPPASRPPSALPTRSAQTAPPAIVTVPDIPVTPVPTDARTIRFESYAAGGARVEVSLSDARHTRYDYPVRTAPLAFETAIGKNVSSNDYYSLRVRIYDPTGSGDRGAVSCRILVDGIVLTSQQGRGYANCYVSPYYDIQRR</sequence>
<evidence type="ECO:0000256" key="1">
    <source>
        <dbReference type="SAM" id="MobiDB-lite"/>
    </source>
</evidence>
<proteinExistence type="predicted"/>
<dbReference type="Proteomes" id="UP001597046">
    <property type="component" value="Unassembled WGS sequence"/>
</dbReference>
<feature type="region of interest" description="Disordered" evidence="1">
    <location>
        <begin position="151"/>
        <end position="195"/>
    </location>
</feature>
<feature type="compositionally biased region" description="Pro residues" evidence="1">
    <location>
        <begin position="76"/>
        <end position="87"/>
    </location>
</feature>
<gene>
    <name evidence="2" type="ORF">ACFQ2V_16585</name>
</gene>
<accession>A0ABW3N0B7</accession>
<keyword evidence="3" id="KW-1185">Reference proteome</keyword>
<feature type="compositionally biased region" description="Low complexity" evidence="1">
    <location>
        <begin position="28"/>
        <end position="41"/>
    </location>
</feature>
<dbReference type="RefSeq" id="WP_386053965.1">
    <property type="nucleotide sequence ID" value="NZ_JBHTKH010000013.1"/>
</dbReference>
<feature type="compositionally biased region" description="Basic and acidic residues" evidence="1">
    <location>
        <begin position="9"/>
        <end position="20"/>
    </location>
</feature>
<protein>
    <submittedName>
        <fullName evidence="2">Uncharacterized protein</fullName>
    </submittedName>
</protein>
<evidence type="ECO:0000313" key="2">
    <source>
        <dbReference type="EMBL" id="MFD1055932.1"/>
    </source>
</evidence>
<reference evidence="3" key="1">
    <citation type="journal article" date="2019" name="Int. J. Syst. Evol. Microbiol.">
        <title>The Global Catalogue of Microorganisms (GCM) 10K type strain sequencing project: providing services to taxonomists for standard genome sequencing and annotation.</title>
        <authorList>
            <consortium name="The Broad Institute Genomics Platform"/>
            <consortium name="The Broad Institute Genome Sequencing Center for Infectious Disease"/>
            <person name="Wu L."/>
            <person name="Ma J."/>
        </authorList>
    </citation>
    <scope>NUCLEOTIDE SEQUENCE [LARGE SCALE GENOMIC DNA]</scope>
    <source>
        <strain evidence="3">CCUG 57508</strain>
    </source>
</reference>
<feature type="region of interest" description="Disordered" evidence="1">
    <location>
        <begin position="1"/>
        <end position="97"/>
    </location>
</feature>
<comment type="caution">
    <text evidence="2">The sequence shown here is derived from an EMBL/GenBank/DDBJ whole genome shotgun (WGS) entry which is preliminary data.</text>
</comment>